<dbReference type="SUPFAM" id="SSF51735">
    <property type="entry name" value="NAD(P)-binding Rossmann-fold domains"/>
    <property type="match status" value="1"/>
</dbReference>
<gene>
    <name evidence="3" type="ORF">ENX07_03635</name>
</gene>
<dbReference type="PANTHER" id="PTHR40459:SF1">
    <property type="entry name" value="CONSERVED HYPOTHETICAL ALANINE AND LEUCINE RICH PROTEIN"/>
    <property type="match status" value="1"/>
</dbReference>
<dbReference type="InterPro" id="IPR018931">
    <property type="entry name" value="DUF2520"/>
</dbReference>
<reference evidence="3" key="1">
    <citation type="journal article" date="2020" name="mSystems">
        <title>Genome- and Community-Level Interaction Insights into Carbon Utilization and Element Cycling Functions of Hydrothermarchaeota in Hydrothermal Sediment.</title>
        <authorList>
            <person name="Zhou Z."/>
            <person name="Liu Y."/>
            <person name="Xu W."/>
            <person name="Pan J."/>
            <person name="Luo Z.H."/>
            <person name="Li M."/>
        </authorList>
    </citation>
    <scope>NUCLEOTIDE SEQUENCE [LARGE SCALE GENOMIC DNA]</scope>
    <source>
        <strain evidence="3">SpSt-906</strain>
    </source>
</reference>
<dbReference type="InterPro" id="IPR028939">
    <property type="entry name" value="P5C_Rdtase_cat_N"/>
</dbReference>
<sequence length="284" mass="32243">MEGIKEKGFGLIGAGRVGSFFATLLSKKGFKILGISDIKRNRARELSQFLKLRKIDWENEELAKASDILFCATPDDMILNVYKEVEPYLKPKAIFAHFSGSLSAREFPKNASILSLHPIYTFTAEDKKRVRAHNFPKIPFALEGTKEGIEFGKELMKEFGAQYVIIPSEKKALYHLACLFFSNFLWADIQIGFRLIKGLIKEKEILFPLANATIANAFQYPARVSITGPIVRGDKETIKRHLGVLKSRFPEYLFLYKNLSRVIFDALKGSLSAEDEKEIKSLLR</sequence>
<evidence type="ECO:0000259" key="2">
    <source>
        <dbReference type="Pfam" id="PF10728"/>
    </source>
</evidence>
<name>A0A7C3UPC6_UNCW3</name>
<accession>A0A7C3UPC6</accession>
<evidence type="ECO:0000259" key="1">
    <source>
        <dbReference type="Pfam" id="PF03807"/>
    </source>
</evidence>
<feature type="domain" description="DUF2520" evidence="2">
    <location>
        <begin position="138"/>
        <end position="261"/>
    </location>
</feature>
<dbReference type="PANTHER" id="PTHR40459">
    <property type="entry name" value="CONSERVED HYPOTHETICAL ALANINE AND LEUCINE RICH PROTEIN"/>
    <property type="match status" value="1"/>
</dbReference>
<dbReference type="Gene3D" id="3.40.50.720">
    <property type="entry name" value="NAD(P)-binding Rossmann-like Domain"/>
    <property type="match status" value="1"/>
</dbReference>
<evidence type="ECO:0000313" key="3">
    <source>
        <dbReference type="EMBL" id="HGE99145.1"/>
    </source>
</evidence>
<feature type="domain" description="Pyrroline-5-carboxylate reductase catalytic N-terminal" evidence="1">
    <location>
        <begin position="10"/>
        <end position="93"/>
    </location>
</feature>
<dbReference type="AlphaFoldDB" id="A0A7C3UPC6"/>
<dbReference type="Pfam" id="PF03807">
    <property type="entry name" value="F420_oxidored"/>
    <property type="match status" value="1"/>
</dbReference>
<protein>
    <submittedName>
        <fullName evidence="3">DUF2520 domain-containing protein</fullName>
    </submittedName>
</protein>
<dbReference type="Gene3D" id="1.10.1040.20">
    <property type="entry name" value="ProC-like, C-terminal domain"/>
    <property type="match status" value="1"/>
</dbReference>
<dbReference type="InterPro" id="IPR037108">
    <property type="entry name" value="TM1727-like_C_sf"/>
</dbReference>
<proteinExistence type="predicted"/>
<comment type="caution">
    <text evidence="3">The sequence shown here is derived from an EMBL/GenBank/DDBJ whole genome shotgun (WGS) entry which is preliminary data.</text>
</comment>
<dbReference type="InterPro" id="IPR008927">
    <property type="entry name" value="6-PGluconate_DH-like_C_sf"/>
</dbReference>
<dbReference type="EMBL" id="DTMQ01000019">
    <property type="protein sequence ID" value="HGE99145.1"/>
    <property type="molecule type" value="Genomic_DNA"/>
</dbReference>
<dbReference type="SUPFAM" id="SSF48179">
    <property type="entry name" value="6-phosphogluconate dehydrogenase C-terminal domain-like"/>
    <property type="match status" value="1"/>
</dbReference>
<dbReference type="Pfam" id="PF10728">
    <property type="entry name" value="DUF2520"/>
    <property type="match status" value="1"/>
</dbReference>
<organism evidence="3">
    <name type="scientific">candidate division WOR-3 bacterium</name>
    <dbReference type="NCBI Taxonomy" id="2052148"/>
    <lineage>
        <taxon>Bacteria</taxon>
        <taxon>Bacteria division WOR-3</taxon>
    </lineage>
</organism>
<dbReference type="InterPro" id="IPR036291">
    <property type="entry name" value="NAD(P)-bd_dom_sf"/>
</dbReference>